<feature type="compositionally biased region" description="Polar residues" evidence="3">
    <location>
        <begin position="364"/>
        <end position="373"/>
    </location>
</feature>
<keyword evidence="2" id="KW-0694">RNA-binding</keyword>
<dbReference type="Proteomes" id="UP000053424">
    <property type="component" value="Unassembled WGS sequence"/>
</dbReference>
<dbReference type="PROSITE" id="PS50102">
    <property type="entry name" value="RRM"/>
    <property type="match status" value="2"/>
</dbReference>
<dbReference type="InterPro" id="IPR000504">
    <property type="entry name" value="RRM_dom"/>
</dbReference>
<evidence type="ECO:0000256" key="3">
    <source>
        <dbReference type="SAM" id="MobiDB-lite"/>
    </source>
</evidence>
<feature type="compositionally biased region" description="Low complexity" evidence="3">
    <location>
        <begin position="666"/>
        <end position="688"/>
    </location>
</feature>
<dbReference type="SUPFAM" id="SSF54928">
    <property type="entry name" value="RNA-binding domain, RBD"/>
    <property type="match status" value="2"/>
</dbReference>
<dbReference type="HOGENOM" id="CLU_010069_0_0_1"/>
<dbReference type="OrthoDB" id="6159137at2759"/>
<dbReference type="InterPro" id="IPR036053">
    <property type="entry name" value="PABP-dom"/>
</dbReference>
<reference evidence="6" key="2">
    <citation type="submission" date="2015-01" db="EMBL/GenBank/DDBJ databases">
        <title>Evolutionary Origins and Diversification of the Mycorrhizal Mutualists.</title>
        <authorList>
            <consortium name="DOE Joint Genome Institute"/>
            <consortium name="Mycorrhizal Genomics Consortium"/>
            <person name="Kohler A."/>
            <person name="Kuo A."/>
            <person name="Nagy L.G."/>
            <person name="Floudas D."/>
            <person name="Copeland A."/>
            <person name="Barry K.W."/>
            <person name="Cichocki N."/>
            <person name="Veneault-Fourrey C."/>
            <person name="LaButti K."/>
            <person name="Lindquist E.A."/>
            <person name="Lipzen A."/>
            <person name="Lundell T."/>
            <person name="Morin E."/>
            <person name="Murat C."/>
            <person name="Riley R."/>
            <person name="Ohm R."/>
            <person name="Sun H."/>
            <person name="Tunlid A."/>
            <person name="Henrissat B."/>
            <person name="Grigoriev I.V."/>
            <person name="Hibbett D.S."/>
            <person name="Martin F."/>
        </authorList>
    </citation>
    <scope>NUCLEOTIDE SEQUENCE [LARGE SCALE GENOMIC DNA]</scope>
    <source>
        <strain evidence="6">h7</strain>
    </source>
</reference>
<dbReference type="InterPro" id="IPR012677">
    <property type="entry name" value="Nucleotide-bd_a/b_plait_sf"/>
</dbReference>
<dbReference type="SUPFAM" id="SSF63570">
    <property type="entry name" value="PABC (PABP) domain"/>
    <property type="match status" value="1"/>
</dbReference>
<dbReference type="SMART" id="SM00360">
    <property type="entry name" value="RRM"/>
    <property type="match status" value="3"/>
</dbReference>
<organism evidence="5 6">
    <name type="scientific">Hebeloma cylindrosporum</name>
    <dbReference type="NCBI Taxonomy" id="76867"/>
    <lineage>
        <taxon>Eukaryota</taxon>
        <taxon>Fungi</taxon>
        <taxon>Dikarya</taxon>
        <taxon>Basidiomycota</taxon>
        <taxon>Agaricomycotina</taxon>
        <taxon>Agaricomycetes</taxon>
        <taxon>Agaricomycetidae</taxon>
        <taxon>Agaricales</taxon>
        <taxon>Agaricineae</taxon>
        <taxon>Hymenogastraceae</taxon>
        <taxon>Hebeloma</taxon>
    </lineage>
</organism>
<feature type="region of interest" description="Disordered" evidence="3">
    <location>
        <begin position="502"/>
        <end position="564"/>
    </location>
</feature>
<dbReference type="Pfam" id="PF00658">
    <property type="entry name" value="MLLE"/>
    <property type="match status" value="1"/>
</dbReference>
<dbReference type="Gene3D" id="3.30.70.330">
    <property type="match status" value="2"/>
</dbReference>
<dbReference type="STRING" id="686832.A0A0C3CD52"/>
<gene>
    <name evidence="5" type="ORF">M413DRAFT_16413</name>
</gene>
<dbReference type="Gene3D" id="1.10.1900.10">
    <property type="entry name" value="c-terminal domain of poly(a) binding protein"/>
    <property type="match status" value="1"/>
</dbReference>
<evidence type="ECO:0000313" key="5">
    <source>
        <dbReference type="EMBL" id="KIM46700.1"/>
    </source>
</evidence>
<sequence length="798" mass="86450">MDPAYDQQQYQDGGPGPHPYLHEPVLYITNVPLHIKDEQLAASFVNCGPFRPRINRDQPTPLGLLSGTIEFKFLQKAEKALTILQSRPIPEVLPPVALVLSPYPPTNPPTPLPPPAALPRLVKHLPTDYSDSQLYDLFRPFGALASVRTQTQFGPDIAMVEFWDEGDAIRAEEAMHCADVEGQNIAVQIYQPRRPAPEFNVAAPSFVPAGLTYSPYPTQYSPPRSNPYSPVRSPVQPSSPFMHGPGQQVQLAPPSGPGSNSHSGLIDPCNLFCKNLSPEIDSKTLFEHFSRFGQIVSARVMRNDQGDSRGFGFVSYHQPEHAAEALRVMNGAVLGTKQIVVRLHEPKQLRQEKLAHRFNHPRRSSSGATSPTASEAGETYNGWNSPRTYPSALGSPALSPKPVQYERPERGRRGSGSYYTAALNGNLNVPLTYNSLATLSPVVRREVLTGEFSRRIKDYDAVSDKAAEALVESLVSLSLSNVLQYLDHPEKFKDQVEISQTKFPKEEEKPTPPRAVSEASQDSRILEMNSATASAPEHPSTPVSVSPSILTPPRTLSPAGSVPPVSERDRVYAAIAKLESSRQGELTELIMSLPKRERAMCLFNAEILRTKLVDAKMVLDSDDIEEDGKATDTQSTKSAPAPVPVTPQAKKTAPLLDASPHTPELSSRGASAATSPAPATPGTSSTHTIASLAKLPAAEIVRLATSASATGLPLPKADPLVVQATDAFIDGLLDKPIQVQKQALGEKLFKVVKSSGVRGAPKITISLLDQEDLRALAHLMNSYPSVLREKASSLAAPK</sequence>
<accession>A0A0C3CD52</accession>
<proteinExistence type="inferred from homology"/>
<reference evidence="5 6" key="1">
    <citation type="submission" date="2014-04" db="EMBL/GenBank/DDBJ databases">
        <authorList>
            <consortium name="DOE Joint Genome Institute"/>
            <person name="Kuo A."/>
            <person name="Gay G."/>
            <person name="Dore J."/>
            <person name="Kohler A."/>
            <person name="Nagy L.G."/>
            <person name="Floudas D."/>
            <person name="Copeland A."/>
            <person name="Barry K.W."/>
            <person name="Cichocki N."/>
            <person name="Veneault-Fourrey C."/>
            <person name="LaButti K."/>
            <person name="Lindquist E.A."/>
            <person name="Lipzen A."/>
            <person name="Lundell T."/>
            <person name="Morin E."/>
            <person name="Murat C."/>
            <person name="Sun H."/>
            <person name="Tunlid A."/>
            <person name="Henrissat B."/>
            <person name="Grigoriev I.V."/>
            <person name="Hibbett D.S."/>
            <person name="Martin F."/>
            <person name="Nordberg H.P."/>
            <person name="Cantor M.N."/>
            <person name="Hua S.X."/>
        </authorList>
    </citation>
    <scope>NUCLEOTIDE SEQUENCE [LARGE SCALE GENOMIC DNA]</scope>
    <source>
        <strain evidence="6">h7</strain>
    </source>
</reference>
<evidence type="ECO:0000313" key="6">
    <source>
        <dbReference type="Proteomes" id="UP000053424"/>
    </source>
</evidence>
<dbReference type="EMBL" id="KN831770">
    <property type="protein sequence ID" value="KIM46700.1"/>
    <property type="molecule type" value="Genomic_DNA"/>
</dbReference>
<dbReference type="InterPro" id="IPR002004">
    <property type="entry name" value="PABP_HYD_C"/>
</dbReference>
<dbReference type="InterPro" id="IPR050441">
    <property type="entry name" value="RBM"/>
</dbReference>
<dbReference type="PANTHER" id="PTHR48034">
    <property type="entry name" value="TRANSFORMER-2 SEX-DETERMINING PROTEIN-RELATED"/>
    <property type="match status" value="1"/>
</dbReference>
<feature type="region of interest" description="Disordered" evidence="3">
    <location>
        <begin position="355"/>
        <end position="417"/>
    </location>
</feature>
<comment type="similarity">
    <text evidence="1">Belongs to the polyadenylate-binding protein type-1 family.</text>
</comment>
<evidence type="ECO:0000259" key="4">
    <source>
        <dbReference type="PROSITE" id="PS50102"/>
    </source>
</evidence>
<keyword evidence="6" id="KW-1185">Reference proteome</keyword>
<evidence type="ECO:0000256" key="1">
    <source>
        <dbReference type="ARBA" id="ARBA00008557"/>
    </source>
</evidence>
<dbReference type="InterPro" id="IPR035979">
    <property type="entry name" value="RBD_domain_sf"/>
</dbReference>
<feature type="domain" description="RRM" evidence="4">
    <location>
        <begin position="269"/>
        <end position="346"/>
    </location>
</feature>
<feature type="compositionally biased region" description="Polar residues" evidence="3">
    <location>
        <begin position="518"/>
        <end position="533"/>
    </location>
</feature>
<feature type="domain" description="RRM" evidence="4">
    <location>
        <begin position="121"/>
        <end position="192"/>
    </location>
</feature>
<feature type="compositionally biased region" description="Low complexity" evidence="3">
    <location>
        <begin position="217"/>
        <end position="240"/>
    </location>
</feature>
<dbReference type="GO" id="GO:0003723">
    <property type="term" value="F:RNA binding"/>
    <property type="evidence" value="ECO:0007669"/>
    <property type="project" value="UniProtKB-UniRule"/>
</dbReference>
<dbReference type="AlphaFoldDB" id="A0A0C3CD52"/>
<feature type="region of interest" description="Disordered" evidence="3">
    <location>
        <begin position="626"/>
        <end position="688"/>
    </location>
</feature>
<dbReference type="Pfam" id="PF00076">
    <property type="entry name" value="RRM_1"/>
    <property type="match status" value="2"/>
</dbReference>
<evidence type="ECO:0000256" key="2">
    <source>
        <dbReference type="PROSITE-ProRule" id="PRU00176"/>
    </source>
</evidence>
<name>A0A0C3CD52_HEBCY</name>
<protein>
    <recommendedName>
        <fullName evidence="4">RRM domain-containing protein</fullName>
    </recommendedName>
</protein>
<feature type="region of interest" description="Disordered" evidence="3">
    <location>
        <begin position="217"/>
        <end position="263"/>
    </location>
</feature>